<keyword evidence="3" id="KW-0813">Transport</keyword>
<reference evidence="8" key="1">
    <citation type="submission" date="2023-07" db="EMBL/GenBank/DDBJ databases">
        <title>Genome content predicts the carbon catabolic preferences of heterotrophic bacteria.</title>
        <authorList>
            <person name="Gralka M."/>
        </authorList>
    </citation>
    <scope>NUCLEOTIDE SEQUENCE</scope>
    <source>
        <strain evidence="8">I2M02</strain>
    </source>
</reference>
<keyword evidence="5" id="KW-0864">Zinc transport</keyword>
<keyword evidence="5" id="KW-0862">Zinc</keyword>
<protein>
    <recommendedName>
        <fullName evidence="2">High-affinity zinc uptake system protein ZnuA</fullName>
    </recommendedName>
</protein>
<feature type="region of interest" description="Disordered" evidence="6">
    <location>
        <begin position="132"/>
        <end position="206"/>
    </location>
</feature>
<dbReference type="AlphaFoldDB" id="A0AAW7XVQ3"/>
<evidence type="ECO:0000256" key="3">
    <source>
        <dbReference type="ARBA" id="ARBA00022448"/>
    </source>
</evidence>
<dbReference type="EMBL" id="JAUOPJ010000012">
    <property type="protein sequence ID" value="MDO6458354.1"/>
    <property type="molecule type" value="Genomic_DNA"/>
</dbReference>
<feature type="compositionally biased region" description="Basic and acidic residues" evidence="6">
    <location>
        <begin position="152"/>
        <end position="206"/>
    </location>
</feature>
<accession>A0AAW7XVQ3</accession>
<comment type="caution">
    <text evidence="8">The sequence shown here is derived from an EMBL/GenBank/DDBJ whole genome shotgun (WGS) entry which is preliminary data.</text>
</comment>
<dbReference type="InterPro" id="IPR050492">
    <property type="entry name" value="Bact_metal-bind_prot9"/>
</dbReference>
<evidence type="ECO:0000256" key="5">
    <source>
        <dbReference type="ARBA" id="ARBA00022906"/>
    </source>
</evidence>
<dbReference type="SUPFAM" id="SSF53807">
    <property type="entry name" value="Helical backbone' metal receptor"/>
    <property type="match status" value="1"/>
</dbReference>
<dbReference type="GO" id="GO:0046872">
    <property type="term" value="F:metal ion binding"/>
    <property type="evidence" value="ECO:0007669"/>
    <property type="project" value="InterPro"/>
</dbReference>
<sequence length="372" mass="40736">MTLRSSLLFAPLLAGAHFAQVASAQAEVPNVVTDMAPIQSLVMQVMGDLGTPDVLMPQGTSPHGYSLRPSEAKAVQDADVVFWTGPQIEPWLEDLIDEIGKNTRSVPLTEVEGATLLEVREGATFERHVHDHDEDAHDDHDDHDDHDEHDEHDDHDHDHDAHEEHGHDDHDHEDAHEDHDDHDHDAHEEHADDDHDHDDHDDADGHAWLDPMNAHVWLGAIAEELAVLDAENAATYRANAASAQEALDAQIAEIQAELAPLADMKFIVFHDAYQYFENRFGLSAAGSISIGDASAPSPARIREIQGKVKEIDVDCVFAEPQFNAGLVKTVLDGTDARSEVIDPLGVTLTPGADFYAALMDEVANSFKACVGE</sequence>
<evidence type="ECO:0000256" key="4">
    <source>
        <dbReference type="ARBA" id="ARBA00022729"/>
    </source>
</evidence>
<dbReference type="Gene3D" id="3.40.50.1980">
    <property type="entry name" value="Nitrogenase molybdenum iron protein domain"/>
    <property type="match status" value="3"/>
</dbReference>
<keyword evidence="5" id="KW-0406">Ion transport</keyword>
<name>A0AAW7XVQ3_9RHOB</name>
<dbReference type="Proteomes" id="UP001169823">
    <property type="component" value="Unassembled WGS sequence"/>
</dbReference>
<feature type="compositionally biased region" description="Acidic residues" evidence="6">
    <location>
        <begin position="141"/>
        <end position="151"/>
    </location>
</feature>
<keyword evidence="4 7" id="KW-0732">Signal</keyword>
<feature type="chain" id="PRO_5043891480" description="High-affinity zinc uptake system protein ZnuA" evidence="7">
    <location>
        <begin position="27"/>
        <end position="372"/>
    </location>
</feature>
<dbReference type="PANTHER" id="PTHR42953:SF3">
    <property type="entry name" value="HIGH-AFFINITY ZINC UPTAKE SYSTEM PROTEIN ZNUA"/>
    <property type="match status" value="1"/>
</dbReference>
<gene>
    <name evidence="8" type="ORF">Q4494_14780</name>
</gene>
<proteinExistence type="inferred from homology"/>
<evidence type="ECO:0000256" key="1">
    <source>
        <dbReference type="ARBA" id="ARBA00011028"/>
    </source>
</evidence>
<comment type="similarity">
    <text evidence="1">Belongs to the bacterial solute-binding protein 9 family.</text>
</comment>
<dbReference type="InterPro" id="IPR006127">
    <property type="entry name" value="ZnuA-like"/>
</dbReference>
<dbReference type="GO" id="GO:0006829">
    <property type="term" value="P:zinc ion transport"/>
    <property type="evidence" value="ECO:0007669"/>
    <property type="project" value="UniProtKB-KW"/>
</dbReference>
<organism evidence="8 9">
    <name type="scientific">Celeribacter halophilus</name>
    <dbReference type="NCBI Taxonomy" id="576117"/>
    <lineage>
        <taxon>Bacteria</taxon>
        <taxon>Pseudomonadati</taxon>
        <taxon>Pseudomonadota</taxon>
        <taxon>Alphaproteobacteria</taxon>
        <taxon>Rhodobacterales</taxon>
        <taxon>Roseobacteraceae</taxon>
        <taxon>Celeribacter</taxon>
    </lineage>
</organism>
<feature type="signal peptide" evidence="7">
    <location>
        <begin position="1"/>
        <end position="26"/>
    </location>
</feature>
<evidence type="ECO:0000313" key="8">
    <source>
        <dbReference type="EMBL" id="MDO6458354.1"/>
    </source>
</evidence>
<evidence type="ECO:0000256" key="2">
    <source>
        <dbReference type="ARBA" id="ARBA00015915"/>
    </source>
</evidence>
<dbReference type="Pfam" id="PF01297">
    <property type="entry name" value="ZnuA"/>
    <property type="match status" value="1"/>
</dbReference>
<evidence type="ECO:0000256" key="7">
    <source>
        <dbReference type="SAM" id="SignalP"/>
    </source>
</evidence>
<evidence type="ECO:0000256" key="6">
    <source>
        <dbReference type="SAM" id="MobiDB-lite"/>
    </source>
</evidence>
<dbReference type="PANTHER" id="PTHR42953">
    <property type="entry name" value="HIGH-AFFINITY ZINC UPTAKE SYSTEM PROTEIN ZNUA-RELATED"/>
    <property type="match status" value="1"/>
</dbReference>
<evidence type="ECO:0000313" key="9">
    <source>
        <dbReference type="Proteomes" id="UP001169823"/>
    </source>
</evidence>
<dbReference type="RefSeq" id="WP_303483706.1">
    <property type="nucleotide sequence ID" value="NZ_JAUOPJ010000012.1"/>
</dbReference>